<dbReference type="InterPro" id="IPR013800">
    <property type="entry name" value="STAT_TF_alpha"/>
</dbReference>
<sequence>MALWAQCQRLPPEALQHLQSMYDQKSFPITARHHLSAWIETQRWDDVKPAQATKLYRTVQQLLQNKHNQMTGPDRVVLQDGIQRSMTKITEAFGANNQVMAMAVKQCLDEERRIVGHCLNQTATKQIKKEKPDDIEDGQSESASQHQLVQHLDALVMYTKSNQDKLSKLQQILEVWLDLHQKKAALEEKLSRPLTAGLQQDLTKQLQDCIKLLDNRTVKLHCERHELVSQMKKVVQMIHMVQNSILNTELNQWKRWQQLACIGAPHPGVNIETLQQWFERLLDIILHSLQQVDKLDKLQQDMLQDGEQKGDLHTFHDQLNTLLNTLVSQSFVVEEQPRHNKQARPQVLKTDGTKFTAQLRFLLGKRLCANLTKLPQVNASIYRGPNAGDEVVKANGEKYRYLLHNSKGTLELDSNASVCSVKFKNMNMKQTKIAGPAKRNAEPSRVTDEKAMISFQTELSILGTLTELKTMSLPVVLISHSNQESNAWATILWDNAFSKPDRELFEVPEKAPWMEVGHALSWQYEMQTGRGLTEENMKFLAEKLFGFGLDYSNMTLTWTAFNRDTLPDRKFTFWQWFHGTLDLTTKKLGDMWKDGCIMGFISKLRAQELLLGKCHGTFLLRFSDSSAKGAISAVWVEEHTSGDKPVQFLEPYTVDDLAKLPLAERIRDYYKDQEQPLQYLYPDTPRDSVFEKYYTTSDDAADNAPDVKYVKARLVAVTRPTRQSAGPMSPGEPFTPMAPSPAPSSHMSDYAGSVASPVSCEFMDQQDSNGVGPSEHPDLPSPGPISTIDFDVLSSAMDEQQVIIPPIQLPQQQQQQPPPQPPRLQQQQPPQPYRYPFQPQPVFNPMQNYENGRRTSATAAELFESLDRVTDDDVDDLCQWLLSFDNAMDFKAEPDTEDPRGTKRPKADGTF</sequence>
<evidence type="ECO:0000313" key="17">
    <source>
        <dbReference type="RefSeq" id="XP_019638323.1"/>
    </source>
</evidence>
<evidence type="ECO:0000256" key="13">
    <source>
        <dbReference type="RuleBase" id="RU046415"/>
    </source>
</evidence>
<keyword evidence="5 13" id="KW-0597">Phosphoprotein</keyword>
<dbReference type="CDD" id="cd09919">
    <property type="entry name" value="SH2_STAT_family"/>
    <property type="match status" value="1"/>
</dbReference>
<dbReference type="SUPFAM" id="SSF48092">
    <property type="entry name" value="Transcription factor STAT-4 N-domain"/>
    <property type="match status" value="1"/>
</dbReference>
<comment type="subcellular location">
    <subcellularLocation>
        <location evidence="2 13">Cytoplasm</location>
    </subcellularLocation>
    <subcellularLocation>
        <location evidence="1 13">Nucleus</location>
    </subcellularLocation>
</comment>
<gene>
    <name evidence="17" type="primary">LOC109480543</name>
</gene>
<comment type="similarity">
    <text evidence="3 13">Belongs to the transcription factor STAT family.</text>
</comment>
<dbReference type="GO" id="GO:0003677">
    <property type="term" value="F:DNA binding"/>
    <property type="evidence" value="ECO:0007669"/>
    <property type="project" value="UniProtKB-KW"/>
</dbReference>
<feature type="compositionally biased region" description="Low complexity" evidence="14">
    <location>
        <begin position="823"/>
        <end position="843"/>
    </location>
</feature>
<dbReference type="Gene3D" id="2.60.40.630">
    <property type="entry name" value="STAT transcription factor, DNA-binding domain"/>
    <property type="match status" value="1"/>
</dbReference>
<dbReference type="Gene3D" id="3.30.505.10">
    <property type="entry name" value="SH2 domain"/>
    <property type="match status" value="1"/>
</dbReference>
<dbReference type="InterPro" id="IPR000980">
    <property type="entry name" value="SH2"/>
</dbReference>
<keyword evidence="11 13" id="KW-0539">Nucleus</keyword>
<feature type="region of interest" description="Disordered" evidence="14">
    <location>
        <begin position="888"/>
        <end position="911"/>
    </location>
</feature>
<dbReference type="InterPro" id="IPR008967">
    <property type="entry name" value="p53-like_TF_DNA-bd_sf"/>
</dbReference>
<dbReference type="Pfam" id="PF01017">
    <property type="entry name" value="STAT_alpha"/>
    <property type="match status" value="1"/>
</dbReference>
<evidence type="ECO:0000256" key="2">
    <source>
        <dbReference type="ARBA" id="ARBA00004496"/>
    </source>
</evidence>
<evidence type="ECO:0000256" key="11">
    <source>
        <dbReference type="ARBA" id="ARBA00023242"/>
    </source>
</evidence>
<evidence type="ECO:0000256" key="5">
    <source>
        <dbReference type="ARBA" id="ARBA00022553"/>
    </source>
</evidence>
<keyword evidence="4 13" id="KW-0963">Cytoplasm</keyword>
<dbReference type="InterPro" id="IPR036535">
    <property type="entry name" value="STAT_N_sf"/>
</dbReference>
<feature type="region of interest" description="Disordered" evidence="14">
    <location>
        <begin position="810"/>
        <end position="855"/>
    </location>
</feature>
<dbReference type="InterPro" id="IPR048988">
    <property type="entry name" value="STAT_linker"/>
</dbReference>
<dbReference type="PROSITE" id="PS50001">
    <property type="entry name" value="SH2"/>
    <property type="match status" value="1"/>
</dbReference>
<keyword evidence="8 13" id="KW-0238">DNA-binding</keyword>
<dbReference type="InterPro" id="IPR012345">
    <property type="entry name" value="STAT_TF_DNA-bd_N"/>
</dbReference>
<dbReference type="OrthoDB" id="19300at2759"/>
<dbReference type="InterPro" id="IPR015988">
    <property type="entry name" value="STAT_TF_CC"/>
</dbReference>
<keyword evidence="6 12" id="KW-0727">SH2 domain</keyword>
<proteinExistence type="inferred from homology"/>
<keyword evidence="16" id="KW-1185">Reference proteome</keyword>
<dbReference type="RefSeq" id="XP_019638323.1">
    <property type="nucleotide sequence ID" value="XM_019782764.1"/>
</dbReference>
<dbReference type="AlphaFoldDB" id="A0A6P4ZNG9"/>
<evidence type="ECO:0000313" key="16">
    <source>
        <dbReference type="Proteomes" id="UP000515135"/>
    </source>
</evidence>
<dbReference type="GO" id="GO:0003700">
    <property type="term" value="F:DNA-binding transcription factor activity"/>
    <property type="evidence" value="ECO:0007669"/>
    <property type="project" value="InterPro"/>
</dbReference>
<dbReference type="SUPFAM" id="SSF47655">
    <property type="entry name" value="STAT"/>
    <property type="match status" value="1"/>
</dbReference>
<dbReference type="CDD" id="cd14801">
    <property type="entry name" value="STAT_DBD"/>
    <property type="match status" value="1"/>
</dbReference>
<evidence type="ECO:0000256" key="7">
    <source>
        <dbReference type="ARBA" id="ARBA00023015"/>
    </source>
</evidence>
<dbReference type="InterPro" id="IPR013801">
    <property type="entry name" value="STAT_TF_DNA-bd"/>
</dbReference>
<organism evidence="16 17">
    <name type="scientific">Branchiostoma belcheri</name>
    <name type="common">Amphioxus</name>
    <dbReference type="NCBI Taxonomy" id="7741"/>
    <lineage>
        <taxon>Eukaryota</taxon>
        <taxon>Metazoa</taxon>
        <taxon>Chordata</taxon>
        <taxon>Cephalochordata</taxon>
        <taxon>Leptocardii</taxon>
        <taxon>Amphioxiformes</taxon>
        <taxon>Branchiostomatidae</taxon>
        <taxon>Branchiostoma</taxon>
    </lineage>
</organism>
<feature type="compositionally biased region" description="Polar residues" evidence="14">
    <location>
        <begin position="845"/>
        <end position="855"/>
    </location>
</feature>
<evidence type="ECO:0000256" key="14">
    <source>
        <dbReference type="SAM" id="MobiDB-lite"/>
    </source>
</evidence>
<evidence type="ECO:0000256" key="8">
    <source>
        <dbReference type="ARBA" id="ARBA00023125"/>
    </source>
</evidence>
<dbReference type="Proteomes" id="UP000515135">
    <property type="component" value="Unplaced"/>
</dbReference>
<evidence type="ECO:0000259" key="15">
    <source>
        <dbReference type="PROSITE" id="PS50001"/>
    </source>
</evidence>
<dbReference type="CDD" id="cd16855">
    <property type="entry name" value="STAT5_CCD"/>
    <property type="match status" value="1"/>
</dbReference>
<name>A0A6P4ZNG9_BRABE</name>
<feature type="domain" description="SH2" evidence="15">
    <location>
        <begin position="576"/>
        <end position="683"/>
    </location>
</feature>
<dbReference type="GO" id="GO:0007165">
    <property type="term" value="P:signal transduction"/>
    <property type="evidence" value="ECO:0007669"/>
    <property type="project" value="InterPro"/>
</dbReference>
<dbReference type="SMART" id="SM00964">
    <property type="entry name" value="STAT_int"/>
    <property type="match status" value="1"/>
</dbReference>
<dbReference type="SUPFAM" id="SSF49417">
    <property type="entry name" value="p53-like transcription factors"/>
    <property type="match status" value="1"/>
</dbReference>
<reference evidence="17" key="1">
    <citation type="submission" date="2025-08" db="UniProtKB">
        <authorList>
            <consortium name="RefSeq"/>
        </authorList>
    </citation>
    <scope>IDENTIFICATION</scope>
    <source>
        <tissue evidence="17">Gonad</tissue>
    </source>
</reference>
<dbReference type="FunFam" id="1.20.1050.20:FF:000004">
    <property type="entry name" value="Signal transducer and transcription activator 6"/>
    <property type="match status" value="1"/>
</dbReference>
<evidence type="ECO:0000256" key="3">
    <source>
        <dbReference type="ARBA" id="ARBA00005586"/>
    </source>
</evidence>
<keyword evidence="7 13" id="KW-0805">Transcription regulation</keyword>
<dbReference type="KEGG" id="bbel:109480543"/>
<dbReference type="GO" id="GO:0005634">
    <property type="term" value="C:nucleus"/>
    <property type="evidence" value="ECO:0007669"/>
    <property type="project" value="UniProtKB-SubCell"/>
</dbReference>
<dbReference type="InterPro" id="IPR013799">
    <property type="entry name" value="STAT_TF_prot_interaction"/>
</dbReference>
<dbReference type="InterPro" id="IPR046994">
    <property type="entry name" value="STAT5_CC"/>
</dbReference>
<dbReference type="Pfam" id="PF00017">
    <property type="entry name" value="SH2"/>
    <property type="match status" value="1"/>
</dbReference>
<dbReference type="GeneID" id="109480543"/>
<evidence type="ECO:0000256" key="1">
    <source>
        <dbReference type="ARBA" id="ARBA00004123"/>
    </source>
</evidence>
<dbReference type="Pfam" id="PF21354">
    <property type="entry name" value="STAT_linker"/>
    <property type="match status" value="1"/>
</dbReference>
<dbReference type="PANTHER" id="PTHR11801">
    <property type="entry name" value="SIGNAL TRANSDUCER AND ACTIVATOR OF TRANSCRIPTION"/>
    <property type="match status" value="1"/>
</dbReference>
<dbReference type="Pfam" id="PF02864">
    <property type="entry name" value="STAT_bind"/>
    <property type="match status" value="1"/>
</dbReference>
<evidence type="ECO:0000256" key="4">
    <source>
        <dbReference type="ARBA" id="ARBA00022490"/>
    </source>
</evidence>
<dbReference type="SUPFAM" id="SSF55550">
    <property type="entry name" value="SH2 domain"/>
    <property type="match status" value="1"/>
</dbReference>
<keyword evidence="10 13" id="KW-0804">Transcription</keyword>
<evidence type="ECO:0000256" key="12">
    <source>
        <dbReference type="PROSITE-ProRule" id="PRU00191"/>
    </source>
</evidence>
<evidence type="ECO:0000256" key="10">
    <source>
        <dbReference type="ARBA" id="ARBA00023163"/>
    </source>
</evidence>
<feature type="region of interest" description="Disordered" evidence="14">
    <location>
        <begin position="720"/>
        <end position="789"/>
    </location>
</feature>
<dbReference type="GO" id="GO:0005737">
    <property type="term" value="C:cytoplasm"/>
    <property type="evidence" value="ECO:0007669"/>
    <property type="project" value="UniProtKB-SubCell"/>
</dbReference>
<dbReference type="Gene3D" id="1.20.1050.20">
    <property type="entry name" value="STAT transcription factor, all-alpha domain"/>
    <property type="match status" value="1"/>
</dbReference>
<accession>A0A6P4ZNG9</accession>
<evidence type="ECO:0000256" key="6">
    <source>
        <dbReference type="ARBA" id="ARBA00022999"/>
    </source>
</evidence>
<keyword evidence="9 13" id="KW-0010">Activator</keyword>
<dbReference type="InterPro" id="IPR001217">
    <property type="entry name" value="STAT"/>
</dbReference>
<dbReference type="Pfam" id="PF02865">
    <property type="entry name" value="STAT_int"/>
    <property type="match status" value="1"/>
</dbReference>
<protein>
    <recommendedName>
        <fullName evidence="13">Signal transducer and activator of transcription</fullName>
    </recommendedName>
</protein>
<dbReference type="Gene3D" id="1.10.532.10">
    <property type="entry name" value="STAT transcription factor, N-terminal domain"/>
    <property type="match status" value="1"/>
</dbReference>
<dbReference type="InterPro" id="IPR036860">
    <property type="entry name" value="SH2_dom_sf"/>
</dbReference>
<dbReference type="Gene3D" id="1.10.238.10">
    <property type="entry name" value="EF-hand"/>
    <property type="match status" value="1"/>
</dbReference>
<evidence type="ECO:0000256" key="9">
    <source>
        <dbReference type="ARBA" id="ARBA00023159"/>
    </source>
</evidence>